<dbReference type="FunCoup" id="A0A3Q3LST1">
    <property type="interactions" value="1"/>
</dbReference>
<name>A0A3Q3LST1_9LABR</name>
<reference evidence="5" key="1">
    <citation type="submission" date="2025-08" db="UniProtKB">
        <authorList>
            <consortium name="Ensembl"/>
        </authorList>
    </citation>
    <scope>IDENTIFICATION</scope>
</reference>
<dbReference type="PROSITE" id="PS50041">
    <property type="entry name" value="C_TYPE_LECTIN_2"/>
    <property type="match status" value="1"/>
</dbReference>
<dbReference type="CDD" id="cd03590">
    <property type="entry name" value="CLECT_DC-SIGN_like"/>
    <property type="match status" value="1"/>
</dbReference>
<dbReference type="STRING" id="56723.ENSLBEP00000011570"/>
<evidence type="ECO:0000259" key="4">
    <source>
        <dbReference type="PROSITE" id="PS50041"/>
    </source>
</evidence>
<evidence type="ECO:0000256" key="1">
    <source>
        <dbReference type="ARBA" id="ARBA00022734"/>
    </source>
</evidence>
<dbReference type="Gene3D" id="3.10.100.10">
    <property type="entry name" value="Mannose-Binding Protein A, subunit A"/>
    <property type="match status" value="1"/>
</dbReference>
<dbReference type="GeneTree" id="ENSGT00940000164508"/>
<keyword evidence="3" id="KW-1133">Transmembrane helix</keyword>
<dbReference type="InterPro" id="IPR016186">
    <property type="entry name" value="C-type_lectin-like/link_sf"/>
</dbReference>
<dbReference type="RefSeq" id="XP_020486744.1">
    <property type="nucleotide sequence ID" value="XM_020631088.3"/>
</dbReference>
<dbReference type="GO" id="GO:0030246">
    <property type="term" value="F:carbohydrate binding"/>
    <property type="evidence" value="ECO:0007669"/>
    <property type="project" value="UniProtKB-KW"/>
</dbReference>
<dbReference type="Ensembl" id="ENSLBET00000012163.1">
    <property type="protein sequence ID" value="ENSLBEP00000011570.1"/>
    <property type="gene ID" value="ENSLBEG00000008919.1"/>
</dbReference>
<dbReference type="SMART" id="SM00034">
    <property type="entry name" value="CLECT"/>
    <property type="match status" value="1"/>
</dbReference>
<keyword evidence="3" id="KW-0472">Membrane</keyword>
<protein>
    <submittedName>
        <fullName evidence="5">Asialoglycoprotein receptor-like 1</fullName>
    </submittedName>
</protein>
<dbReference type="InParanoid" id="A0A3Q3LST1"/>
<dbReference type="OrthoDB" id="8935730at2759"/>
<dbReference type="Proteomes" id="UP000261660">
    <property type="component" value="Unplaced"/>
</dbReference>
<evidence type="ECO:0000256" key="2">
    <source>
        <dbReference type="ARBA" id="ARBA00023157"/>
    </source>
</evidence>
<dbReference type="SUPFAM" id="SSF56436">
    <property type="entry name" value="C-type lectin-like"/>
    <property type="match status" value="1"/>
</dbReference>
<evidence type="ECO:0000313" key="6">
    <source>
        <dbReference type="Proteomes" id="UP000261660"/>
    </source>
</evidence>
<evidence type="ECO:0000256" key="3">
    <source>
        <dbReference type="SAM" id="Phobius"/>
    </source>
</evidence>
<dbReference type="InterPro" id="IPR001304">
    <property type="entry name" value="C-type_lectin-like"/>
</dbReference>
<sequence>MMESYRQFQSPVSSSVYERELGVATPKGVRRVVAYFLYGVLLLLLLILLMVTGIKFSQLNKEITDVKHQLERISNAGATSSAYSGQAAAAVQDVPLEKLVAVKGSCREGWSSFQRSCYLLSTTALTWSKAEEQCRTHGGHLVVVNNVEELDHISQIVEIRHSYWIGLVEREEDHWTWADGTDFSTTQTFWDAGQPDNWDFRENGEDCGQLHSSVTRKRKLWNDADCSLSYRYICESNA</sequence>
<dbReference type="InterPro" id="IPR018378">
    <property type="entry name" value="C-type_lectin_CS"/>
</dbReference>
<keyword evidence="6" id="KW-1185">Reference proteome</keyword>
<dbReference type="Pfam" id="PF00059">
    <property type="entry name" value="Lectin_C"/>
    <property type="match status" value="1"/>
</dbReference>
<proteinExistence type="predicted"/>
<accession>A0A3Q3LST1</accession>
<feature type="transmembrane region" description="Helical" evidence="3">
    <location>
        <begin position="32"/>
        <end position="51"/>
    </location>
</feature>
<keyword evidence="2" id="KW-1015">Disulfide bond</keyword>
<evidence type="ECO:0000313" key="5">
    <source>
        <dbReference type="Ensembl" id="ENSLBEP00000011570.1"/>
    </source>
</evidence>
<dbReference type="CTD" id="100000463"/>
<keyword evidence="3" id="KW-0812">Transmembrane</keyword>
<keyword evidence="1" id="KW-0430">Lectin</keyword>
<dbReference type="PROSITE" id="PS00615">
    <property type="entry name" value="C_TYPE_LECTIN_1"/>
    <property type="match status" value="1"/>
</dbReference>
<dbReference type="RefSeq" id="XP_065819810.1">
    <property type="nucleotide sequence ID" value="XM_065963738.1"/>
</dbReference>
<dbReference type="InterPro" id="IPR016187">
    <property type="entry name" value="CTDL_fold"/>
</dbReference>
<dbReference type="PANTHER" id="PTHR22803">
    <property type="entry name" value="MANNOSE, PHOSPHOLIPASE, LECTIN RECEPTOR RELATED"/>
    <property type="match status" value="1"/>
</dbReference>
<dbReference type="AlphaFoldDB" id="A0A3Q3LST1"/>
<reference evidence="5" key="2">
    <citation type="submission" date="2025-09" db="UniProtKB">
        <authorList>
            <consortium name="Ensembl"/>
        </authorList>
    </citation>
    <scope>IDENTIFICATION</scope>
</reference>
<feature type="domain" description="C-type lectin" evidence="4">
    <location>
        <begin position="113"/>
        <end position="235"/>
    </location>
</feature>
<dbReference type="InterPro" id="IPR033989">
    <property type="entry name" value="CD209-like_CTLD"/>
</dbReference>
<dbReference type="GeneID" id="109982043"/>
<organism evidence="5 6">
    <name type="scientific">Labrus bergylta</name>
    <name type="common">ballan wrasse</name>
    <dbReference type="NCBI Taxonomy" id="56723"/>
    <lineage>
        <taxon>Eukaryota</taxon>
        <taxon>Metazoa</taxon>
        <taxon>Chordata</taxon>
        <taxon>Craniata</taxon>
        <taxon>Vertebrata</taxon>
        <taxon>Euteleostomi</taxon>
        <taxon>Actinopterygii</taxon>
        <taxon>Neopterygii</taxon>
        <taxon>Teleostei</taxon>
        <taxon>Neoteleostei</taxon>
        <taxon>Acanthomorphata</taxon>
        <taxon>Eupercaria</taxon>
        <taxon>Labriformes</taxon>
        <taxon>Labridae</taxon>
        <taxon>Labrus</taxon>
    </lineage>
</organism>
<dbReference type="InterPro" id="IPR050111">
    <property type="entry name" value="C-type_lectin/snaclec_domain"/>
</dbReference>